<dbReference type="NCBIfam" id="TIGR03292">
    <property type="entry name" value="PhnH_redo"/>
    <property type="match status" value="1"/>
</dbReference>
<dbReference type="Proteomes" id="UP000460157">
    <property type="component" value="Unassembled WGS sequence"/>
</dbReference>
<reference evidence="1 2" key="1">
    <citation type="submission" date="2019-12" db="EMBL/GenBank/DDBJ databases">
        <title>Nesterenkonia muleiensis sp. nov., a novel actinobacterium isolated from sap of Populus euphratica.</title>
        <authorList>
            <person name="Wang R."/>
        </authorList>
    </citation>
    <scope>NUCLEOTIDE SEQUENCE [LARGE SCALE GENOMIC DNA]</scope>
    <source>
        <strain evidence="1 2">F10</strain>
    </source>
</reference>
<dbReference type="OrthoDB" id="4238947at2"/>
<sequence>MSQPTAALTPGFAHPVHDAQRTFRAVLEAMARPLTPQPLGVPLTPPAPLTAEAGVVVLTLCDEQTPLWLDEALRGSTEVTTWIRFHTGAPLVDDAAQALFCLASSPHSAPPLDTLNLGTDQEPHHSATVIIEAAEGAEGSCTAAGPGIRESLTWNGAGLPPRFLKDRQRLTEAFPRGVDLLFLTPGAVSGLPRTTRLSLIGDI</sequence>
<proteinExistence type="predicted"/>
<comment type="caution">
    <text evidence="1">The sequence shown here is derived from an EMBL/GenBank/DDBJ whole genome shotgun (WGS) entry which is preliminary data.</text>
</comment>
<keyword evidence="1" id="KW-0456">Lyase</keyword>
<organism evidence="1 2">
    <name type="scientific">Nesterenkonia alkaliphila</name>
    <dbReference type="NCBI Taxonomy" id="1463631"/>
    <lineage>
        <taxon>Bacteria</taxon>
        <taxon>Bacillati</taxon>
        <taxon>Actinomycetota</taxon>
        <taxon>Actinomycetes</taxon>
        <taxon>Micrococcales</taxon>
        <taxon>Micrococcaceae</taxon>
        <taxon>Nesterenkonia</taxon>
    </lineage>
</organism>
<dbReference type="AlphaFoldDB" id="A0A7K1UGK3"/>
<dbReference type="SUPFAM" id="SSF159709">
    <property type="entry name" value="PhnH-like"/>
    <property type="match status" value="1"/>
</dbReference>
<dbReference type="GO" id="GO:0016829">
    <property type="term" value="F:lyase activity"/>
    <property type="evidence" value="ECO:0007669"/>
    <property type="project" value="UniProtKB-KW"/>
</dbReference>
<dbReference type="Pfam" id="PF05845">
    <property type="entry name" value="PhnH"/>
    <property type="match status" value="1"/>
</dbReference>
<evidence type="ECO:0000313" key="1">
    <source>
        <dbReference type="EMBL" id="MVT25603.1"/>
    </source>
</evidence>
<dbReference type="InterPro" id="IPR008772">
    <property type="entry name" value="Phosphonate_metab_PhnH"/>
</dbReference>
<dbReference type="RefSeq" id="WP_157321680.1">
    <property type="nucleotide sequence ID" value="NZ_BMFX01000001.1"/>
</dbReference>
<dbReference type="PIRSF" id="PIRSF020680">
    <property type="entry name" value="PhnH"/>
    <property type="match status" value="1"/>
</dbReference>
<dbReference type="EMBL" id="WRPM01000030">
    <property type="protein sequence ID" value="MVT25603.1"/>
    <property type="molecule type" value="Genomic_DNA"/>
</dbReference>
<gene>
    <name evidence="1" type="primary">phnH</name>
    <name evidence="1" type="ORF">GNZ21_04375</name>
</gene>
<keyword evidence="2" id="KW-1185">Reference proteome</keyword>
<protein>
    <submittedName>
        <fullName evidence="1">Phosphonate C-P lyase system protein PhnH</fullName>
    </submittedName>
</protein>
<accession>A0A7K1UGK3</accession>
<dbReference type="InterPro" id="IPR038058">
    <property type="entry name" value="PhnH-like_sp"/>
</dbReference>
<dbReference type="Gene3D" id="3.40.50.11310">
    <property type="entry name" value="Bacterial phosphonate metabolism protein PhnH"/>
    <property type="match status" value="1"/>
</dbReference>
<evidence type="ECO:0000313" key="2">
    <source>
        <dbReference type="Proteomes" id="UP000460157"/>
    </source>
</evidence>
<name>A0A7K1UGK3_9MICC</name>
<dbReference type="GO" id="GO:0019634">
    <property type="term" value="P:organic phosphonate metabolic process"/>
    <property type="evidence" value="ECO:0007669"/>
    <property type="project" value="InterPro"/>
</dbReference>